<keyword evidence="1" id="KW-0285">Flavoprotein</keyword>
<dbReference type="InterPro" id="IPR036661">
    <property type="entry name" value="Luciferase-like_sf"/>
</dbReference>
<keyword evidence="4" id="KW-0503">Monooxygenase</keyword>
<gene>
    <name evidence="6" type="ORF">ETSY1_31955</name>
</gene>
<dbReference type="InterPro" id="IPR050172">
    <property type="entry name" value="SsuD_RutA_monooxygenase"/>
</dbReference>
<dbReference type="PANTHER" id="PTHR42847:SF4">
    <property type="entry name" value="ALKANESULFONATE MONOOXYGENASE-RELATED"/>
    <property type="match status" value="1"/>
</dbReference>
<evidence type="ECO:0000313" key="6">
    <source>
        <dbReference type="EMBL" id="ETW95124.1"/>
    </source>
</evidence>
<dbReference type="AlphaFoldDB" id="W4LB15"/>
<dbReference type="SUPFAM" id="SSF51679">
    <property type="entry name" value="Bacterial luciferase-like"/>
    <property type="match status" value="1"/>
</dbReference>
<dbReference type="GO" id="GO:0004497">
    <property type="term" value="F:monooxygenase activity"/>
    <property type="evidence" value="ECO:0007669"/>
    <property type="project" value="UniProtKB-KW"/>
</dbReference>
<dbReference type="HOGENOM" id="CLU_022256_1_2_7"/>
<keyword evidence="3" id="KW-0560">Oxidoreductase</keyword>
<evidence type="ECO:0000256" key="4">
    <source>
        <dbReference type="ARBA" id="ARBA00023033"/>
    </source>
</evidence>
<protein>
    <recommendedName>
        <fullName evidence="5">Luciferase-like domain-containing protein</fullName>
    </recommendedName>
</protein>
<evidence type="ECO:0000259" key="5">
    <source>
        <dbReference type="Pfam" id="PF00296"/>
    </source>
</evidence>
<organism evidence="6 7">
    <name type="scientific">Entotheonella factor</name>
    <dbReference type="NCBI Taxonomy" id="1429438"/>
    <lineage>
        <taxon>Bacteria</taxon>
        <taxon>Pseudomonadati</taxon>
        <taxon>Nitrospinota/Tectimicrobiota group</taxon>
        <taxon>Candidatus Tectimicrobiota</taxon>
        <taxon>Candidatus Entotheonellia</taxon>
        <taxon>Candidatus Entotheonellales</taxon>
        <taxon>Candidatus Entotheonellaceae</taxon>
        <taxon>Candidatus Entotheonella</taxon>
    </lineage>
</organism>
<evidence type="ECO:0000256" key="1">
    <source>
        <dbReference type="ARBA" id="ARBA00022630"/>
    </source>
</evidence>
<evidence type="ECO:0000313" key="7">
    <source>
        <dbReference type="Proteomes" id="UP000019141"/>
    </source>
</evidence>
<keyword evidence="2" id="KW-0288">FMN</keyword>
<evidence type="ECO:0000256" key="2">
    <source>
        <dbReference type="ARBA" id="ARBA00022643"/>
    </source>
</evidence>
<dbReference type="GO" id="GO:0016705">
    <property type="term" value="F:oxidoreductase activity, acting on paired donors, with incorporation or reduction of molecular oxygen"/>
    <property type="evidence" value="ECO:0007669"/>
    <property type="project" value="InterPro"/>
</dbReference>
<dbReference type="Pfam" id="PF00296">
    <property type="entry name" value="Bac_luciferase"/>
    <property type="match status" value="1"/>
</dbReference>
<dbReference type="EMBL" id="AZHW01000954">
    <property type="protein sequence ID" value="ETW95124.1"/>
    <property type="molecule type" value="Genomic_DNA"/>
</dbReference>
<comment type="caution">
    <text evidence="6">The sequence shown here is derived from an EMBL/GenBank/DDBJ whole genome shotgun (WGS) entry which is preliminary data.</text>
</comment>
<proteinExistence type="predicted"/>
<keyword evidence="7" id="KW-1185">Reference proteome</keyword>
<accession>W4LB15</accession>
<evidence type="ECO:0000256" key="3">
    <source>
        <dbReference type="ARBA" id="ARBA00023002"/>
    </source>
</evidence>
<feature type="domain" description="Luciferase-like" evidence="5">
    <location>
        <begin position="10"/>
        <end position="345"/>
    </location>
</feature>
<sequence>MERSPTDRTMRIGLFYPHTQTPHIRSKKIREWVPDVFDLEVHRRVVTACETGGLDFLFTLDNWGVESWGGQSAGADQLRENGLMGPILAASLFAMTRHIPFITTIHTSILHPVHVARVGANLDTLSQGRWGINLVTGSGGADSLFENLVAHPDHDERYAMAEEAFAIITQLWRGKPCDFEGTYYRVKGDLIGPTVVQQPYPAIVTAGASPAGLRFTARYADWHFMPGRMAREDALTRIDKLQGLCEAEGRPADGIRIMRHVSMLVRDTAQEAQDVTDWLVSLVDQDMAHRYVEQIGQRISTYREVYQAYSRDDDTVRRIGLSSGALVMHGTPSQVAEQIQAFHESQGCGGIALTFPLWHAEEIGRFTSGVLPLLEKMGIWISPHRRGWSW</sequence>
<dbReference type="Proteomes" id="UP000019141">
    <property type="component" value="Unassembled WGS sequence"/>
</dbReference>
<name>W4LB15_ENTF1</name>
<dbReference type="InterPro" id="IPR011251">
    <property type="entry name" value="Luciferase-like_dom"/>
</dbReference>
<reference evidence="6 7" key="1">
    <citation type="journal article" date="2014" name="Nature">
        <title>An environmental bacterial taxon with a large and distinct metabolic repertoire.</title>
        <authorList>
            <person name="Wilson M.C."/>
            <person name="Mori T."/>
            <person name="Ruckert C."/>
            <person name="Uria A.R."/>
            <person name="Helf M.J."/>
            <person name="Takada K."/>
            <person name="Gernert C."/>
            <person name="Steffens U.A."/>
            <person name="Heycke N."/>
            <person name="Schmitt S."/>
            <person name="Rinke C."/>
            <person name="Helfrich E.J."/>
            <person name="Brachmann A.O."/>
            <person name="Gurgui C."/>
            <person name="Wakimoto T."/>
            <person name="Kracht M."/>
            <person name="Crusemann M."/>
            <person name="Hentschel U."/>
            <person name="Abe I."/>
            <person name="Matsunaga S."/>
            <person name="Kalinowski J."/>
            <person name="Takeyama H."/>
            <person name="Piel J."/>
        </authorList>
    </citation>
    <scope>NUCLEOTIDE SEQUENCE [LARGE SCALE GENOMIC DNA]</scope>
    <source>
        <strain evidence="7">TSY1</strain>
    </source>
</reference>
<dbReference type="PANTHER" id="PTHR42847">
    <property type="entry name" value="ALKANESULFONATE MONOOXYGENASE"/>
    <property type="match status" value="1"/>
</dbReference>
<dbReference type="Gene3D" id="3.20.20.30">
    <property type="entry name" value="Luciferase-like domain"/>
    <property type="match status" value="1"/>
</dbReference>